<proteinExistence type="predicted"/>
<name>A0A4Y8RCV8_9HYPH</name>
<dbReference type="Proteomes" id="UP000298179">
    <property type="component" value="Unassembled WGS sequence"/>
</dbReference>
<organism evidence="1 2">
    <name type="scientific">Jiella endophytica</name>
    <dbReference type="NCBI Taxonomy" id="2558362"/>
    <lineage>
        <taxon>Bacteria</taxon>
        <taxon>Pseudomonadati</taxon>
        <taxon>Pseudomonadota</taxon>
        <taxon>Alphaproteobacteria</taxon>
        <taxon>Hyphomicrobiales</taxon>
        <taxon>Aurantimonadaceae</taxon>
        <taxon>Jiella</taxon>
    </lineage>
</organism>
<comment type="caution">
    <text evidence="1">The sequence shown here is derived from an EMBL/GenBank/DDBJ whole genome shotgun (WGS) entry which is preliminary data.</text>
</comment>
<dbReference type="AlphaFoldDB" id="A0A4Y8RCV8"/>
<keyword evidence="2" id="KW-1185">Reference proteome</keyword>
<evidence type="ECO:0000313" key="1">
    <source>
        <dbReference type="EMBL" id="TFF19855.1"/>
    </source>
</evidence>
<dbReference type="EMBL" id="SOZD01000006">
    <property type="protein sequence ID" value="TFF19855.1"/>
    <property type="molecule type" value="Genomic_DNA"/>
</dbReference>
<protein>
    <submittedName>
        <fullName evidence="1">Uncharacterized protein</fullName>
    </submittedName>
</protein>
<accession>A0A4Y8RCV8</accession>
<dbReference type="RefSeq" id="WP_134763536.1">
    <property type="nucleotide sequence ID" value="NZ_SOZD01000006.1"/>
</dbReference>
<gene>
    <name evidence="1" type="ORF">E3C22_19515</name>
</gene>
<dbReference type="OrthoDB" id="7908333at2"/>
<sequence length="61" mass="6736">MAKAEKSTVHLPDVPDDVVEAAIAEAGGDPREAVRGLIRGQHEIEERLSRQISAGYVRRKR</sequence>
<reference evidence="1 2" key="1">
    <citation type="submission" date="2019-03" db="EMBL/GenBank/DDBJ databases">
        <title>Jiella endophytica sp. nov., a novel endophytic bacterium isolated from root of Ficus microcarpa Linn. f.</title>
        <authorList>
            <person name="Tuo L."/>
        </authorList>
    </citation>
    <scope>NUCLEOTIDE SEQUENCE [LARGE SCALE GENOMIC DNA]</scope>
    <source>
        <strain evidence="1 2">CBS5Q-3</strain>
    </source>
</reference>
<evidence type="ECO:0000313" key="2">
    <source>
        <dbReference type="Proteomes" id="UP000298179"/>
    </source>
</evidence>